<keyword evidence="3" id="KW-0732">Signal</keyword>
<comment type="caution">
    <text evidence="5">The sequence shown here is derived from an EMBL/GenBank/DDBJ whole genome shotgun (WGS) entry which is preliminary data.</text>
</comment>
<dbReference type="Gene3D" id="3.40.190.10">
    <property type="entry name" value="Periplasmic binding protein-like II"/>
    <property type="match status" value="1"/>
</dbReference>
<evidence type="ECO:0000256" key="1">
    <source>
        <dbReference type="ARBA" id="ARBA00004418"/>
    </source>
</evidence>
<dbReference type="EMBL" id="JANJYI010000001">
    <property type="protein sequence ID" value="KAK2661979.1"/>
    <property type="molecule type" value="Genomic_DNA"/>
</dbReference>
<evidence type="ECO:0000256" key="2">
    <source>
        <dbReference type="ARBA" id="ARBA00022448"/>
    </source>
</evidence>
<dbReference type="GO" id="GO:0015846">
    <property type="term" value="P:polyamine transport"/>
    <property type="evidence" value="ECO:0007669"/>
    <property type="project" value="InterPro"/>
</dbReference>
<gene>
    <name evidence="5" type="ORF">Ddye_000553</name>
</gene>
<protein>
    <submittedName>
        <fullName evidence="5">Uncharacterized protein</fullName>
    </submittedName>
</protein>
<dbReference type="InterPro" id="IPR001188">
    <property type="entry name" value="Sperm_putr-bd"/>
</dbReference>
<evidence type="ECO:0000313" key="6">
    <source>
        <dbReference type="Proteomes" id="UP001280121"/>
    </source>
</evidence>
<keyword evidence="6" id="KW-1185">Reference proteome</keyword>
<dbReference type="PANTHER" id="PTHR30222:SF17">
    <property type="entry name" value="SPERMIDINE_PUTRESCINE-BINDING PERIPLASMIC PROTEIN"/>
    <property type="match status" value="1"/>
</dbReference>
<name>A0AAD9XLY1_9ROSI</name>
<dbReference type="AlphaFoldDB" id="A0AAD9XLY1"/>
<keyword evidence="4" id="KW-0574">Periplasm</keyword>
<dbReference type="PRINTS" id="PR00909">
    <property type="entry name" value="SPERMDNBNDNG"/>
</dbReference>
<dbReference type="Proteomes" id="UP001280121">
    <property type="component" value="Unassembled WGS sequence"/>
</dbReference>
<reference evidence="5" key="1">
    <citation type="journal article" date="2023" name="Plant J.">
        <title>Genome sequences and population genomics provide insights into the demographic history, inbreeding, and mutation load of two 'living fossil' tree species of Dipteronia.</title>
        <authorList>
            <person name="Feng Y."/>
            <person name="Comes H.P."/>
            <person name="Chen J."/>
            <person name="Zhu S."/>
            <person name="Lu R."/>
            <person name="Zhang X."/>
            <person name="Li P."/>
            <person name="Qiu J."/>
            <person name="Olsen K.M."/>
            <person name="Qiu Y."/>
        </authorList>
    </citation>
    <scope>NUCLEOTIDE SEQUENCE</scope>
    <source>
        <strain evidence="5">KIB01</strain>
    </source>
</reference>
<dbReference type="Pfam" id="PF13343">
    <property type="entry name" value="SBP_bac_6"/>
    <property type="match status" value="1"/>
</dbReference>
<organism evidence="5 6">
    <name type="scientific">Dipteronia dyeriana</name>
    <dbReference type="NCBI Taxonomy" id="168575"/>
    <lineage>
        <taxon>Eukaryota</taxon>
        <taxon>Viridiplantae</taxon>
        <taxon>Streptophyta</taxon>
        <taxon>Embryophyta</taxon>
        <taxon>Tracheophyta</taxon>
        <taxon>Spermatophyta</taxon>
        <taxon>Magnoliopsida</taxon>
        <taxon>eudicotyledons</taxon>
        <taxon>Gunneridae</taxon>
        <taxon>Pentapetalae</taxon>
        <taxon>rosids</taxon>
        <taxon>malvids</taxon>
        <taxon>Sapindales</taxon>
        <taxon>Sapindaceae</taxon>
        <taxon>Hippocastanoideae</taxon>
        <taxon>Acereae</taxon>
        <taxon>Dipteronia</taxon>
    </lineage>
</organism>
<dbReference type="SUPFAM" id="SSF53850">
    <property type="entry name" value="Periplasmic binding protein-like II"/>
    <property type="match status" value="1"/>
</dbReference>
<evidence type="ECO:0000313" key="5">
    <source>
        <dbReference type="EMBL" id="KAK2661979.1"/>
    </source>
</evidence>
<comment type="subcellular location">
    <subcellularLocation>
        <location evidence="1">Periplasm</location>
    </subcellularLocation>
</comment>
<sequence>MGCMVIAYKKSKFQNYKLDPIVDWTDLWRPELVGRISLVNSPGEVIGAVLKYVGASYNTENMDLQVAGGRIVVQQNLALLGKQVQLFGSTNFLKAFGVGDVWVAVGWSSELLPAVKCMSNVTVIVPKSGASLWADLWAIPAASRLETNQIGGRVRGSSPLIHQWIEFC</sequence>
<accession>A0AAD9XLY1</accession>
<evidence type="ECO:0000256" key="4">
    <source>
        <dbReference type="ARBA" id="ARBA00022764"/>
    </source>
</evidence>
<proteinExistence type="predicted"/>
<keyword evidence="2" id="KW-0813">Transport</keyword>
<dbReference type="GO" id="GO:0019808">
    <property type="term" value="F:polyamine binding"/>
    <property type="evidence" value="ECO:0007669"/>
    <property type="project" value="InterPro"/>
</dbReference>
<dbReference type="PANTHER" id="PTHR30222">
    <property type="entry name" value="SPERMIDINE/PUTRESCINE-BINDING PERIPLASMIC PROTEIN"/>
    <property type="match status" value="1"/>
</dbReference>
<evidence type="ECO:0000256" key="3">
    <source>
        <dbReference type="ARBA" id="ARBA00022729"/>
    </source>
</evidence>